<reference evidence="1" key="1">
    <citation type="submission" date="2021-01" db="EMBL/GenBank/DDBJ databases">
        <authorList>
            <consortium name="Genoscope - CEA"/>
            <person name="William W."/>
        </authorList>
    </citation>
    <scope>NUCLEOTIDE SEQUENCE</scope>
</reference>
<name>A0A816MD14_BRANA</name>
<evidence type="ECO:0000313" key="1">
    <source>
        <dbReference type="EMBL" id="CAF1991386.1"/>
    </source>
</evidence>
<accession>A0A816MD14</accession>
<proteinExistence type="predicted"/>
<sequence length="81" mass="9875">MCTRQTNSRVECFYPPWSSMVMWENGREVLHIGQAELLQKLMASYRRRCSSGFRRQNMERLKLFCLVKRRILRPIWDHVDK</sequence>
<organism evidence="1">
    <name type="scientific">Brassica napus</name>
    <name type="common">Rape</name>
    <dbReference type="NCBI Taxonomy" id="3708"/>
    <lineage>
        <taxon>Eukaryota</taxon>
        <taxon>Viridiplantae</taxon>
        <taxon>Streptophyta</taxon>
        <taxon>Embryophyta</taxon>
        <taxon>Tracheophyta</taxon>
        <taxon>Spermatophyta</taxon>
        <taxon>Magnoliopsida</taxon>
        <taxon>eudicotyledons</taxon>
        <taxon>Gunneridae</taxon>
        <taxon>Pentapetalae</taxon>
        <taxon>rosids</taxon>
        <taxon>malvids</taxon>
        <taxon>Brassicales</taxon>
        <taxon>Brassicaceae</taxon>
        <taxon>Brassiceae</taxon>
        <taxon>Brassica</taxon>
    </lineage>
</organism>
<protein>
    <submittedName>
        <fullName evidence="1">(rape) hypothetical protein</fullName>
    </submittedName>
</protein>
<dbReference type="AlphaFoldDB" id="A0A816MD14"/>
<gene>
    <name evidence="1" type="ORF">DARMORV10_C07P28300.1</name>
</gene>
<dbReference type="Proteomes" id="UP001295469">
    <property type="component" value="Chromosome C07"/>
</dbReference>
<dbReference type="EMBL" id="HG994371">
    <property type="protein sequence ID" value="CAF1991386.1"/>
    <property type="molecule type" value="Genomic_DNA"/>
</dbReference>